<evidence type="ECO:0000256" key="1">
    <source>
        <dbReference type="SAM" id="Phobius"/>
    </source>
</evidence>
<name>A0ABW5DXM1_9BACT</name>
<feature type="transmembrane region" description="Helical" evidence="1">
    <location>
        <begin position="125"/>
        <end position="144"/>
    </location>
</feature>
<feature type="transmembrane region" description="Helical" evidence="1">
    <location>
        <begin position="44"/>
        <end position="67"/>
    </location>
</feature>
<evidence type="ECO:0000259" key="2">
    <source>
        <dbReference type="Pfam" id="PF07635"/>
    </source>
</evidence>
<reference evidence="4" key="1">
    <citation type="journal article" date="2019" name="Int. J. Syst. Evol. Microbiol.">
        <title>The Global Catalogue of Microorganisms (GCM) 10K type strain sequencing project: providing services to taxonomists for standard genome sequencing and annotation.</title>
        <authorList>
            <consortium name="The Broad Institute Genomics Platform"/>
            <consortium name="The Broad Institute Genome Sequencing Center for Infectious Disease"/>
            <person name="Wu L."/>
            <person name="Ma J."/>
        </authorList>
    </citation>
    <scope>NUCLEOTIDE SEQUENCE [LARGE SCALE GENOMIC DNA]</scope>
    <source>
        <strain evidence="4">JCM 16545</strain>
    </source>
</reference>
<dbReference type="PANTHER" id="PTHR35889">
    <property type="entry name" value="CYCLOINULO-OLIGOSACCHARIDE FRUCTANOTRANSFERASE-RELATED"/>
    <property type="match status" value="1"/>
</dbReference>
<dbReference type="SUPFAM" id="SSF46626">
    <property type="entry name" value="Cytochrome c"/>
    <property type="match status" value="1"/>
</dbReference>
<gene>
    <name evidence="3" type="ORF">ACFSQZ_00170</name>
</gene>
<organism evidence="3 4">
    <name type="scientific">Rubritalea spongiae</name>
    <dbReference type="NCBI Taxonomy" id="430797"/>
    <lineage>
        <taxon>Bacteria</taxon>
        <taxon>Pseudomonadati</taxon>
        <taxon>Verrucomicrobiota</taxon>
        <taxon>Verrucomicrobiia</taxon>
        <taxon>Verrucomicrobiales</taxon>
        <taxon>Rubritaleaceae</taxon>
        <taxon>Rubritalea</taxon>
    </lineage>
</organism>
<feature type="transmembrane region" description="Helical" evidence="1">
    <location>
        <begin position="151"/>
        <end position="169"/>
    </location>
</feature>
<dbReference type="InterPro" id="IPR036909">
    <property type="entry name" value="Cyt_c-like_dom_sf"/>
</dbReference>
<dbReference type="Proteomes" id="UP001597297">
    <property type="component" value="Unassembled WGS sequence"/>
</dbReference>
<keyword evidence="1" id="KW-0812">Transmembrane</keyword>
<protein>
    <submittedName>
        <fullName evidence="3">C-type cytochrome domain-containing protein</fullName>
    </submittedName>
</protein>
<proteinExistence type="predicted"/>
<evidence type="ECO:0000313" key="3">
    <source>
        <dbReference type="EMBL" id="MFD2274871.1"/>
    </source>
</evidence>
<keyword evidence="1" id="KW-1133">Transmembrane helix</keyword>
<dbReference type="Pfam" id="PF07635">
    <property type="entry name" value="PSCyt1"/>
    <property type="match status" value="1"/>
</dbReference>
<keyword evidence="4" id="KW-1185">Reference proteome</keyword>
<dbReference type="RefSeq" id="WP_377096470.1">
    <property type="nucleotide sequence ID" value="NZ_JBHSJM010000001.1"/>
</dbReference>
<accession>A0ABW5DXM1</accession>
<sequence>MMNQKKWTHVAQGICVLSIIFLVLLPSFVEVGFANPKTANLAGLWVNYFGGFHAVFLHLPIGAVSYVMLTEVMSLLTSGRWRIDTRLALSFAAVMALLASVFGYCLYLTDQYPAGDLLEEHKRDGVLFSILVFTALAVKFQSYIGKDWWRICYGVLLSASFFMMLSAGHHGGAITHGEPNDAWPSKVLEKRKAAEAKAAQKEVFLYDDIVKPILEEKCVSCHGEDKQKGALRVDTIAYMLEGGEETACLVPGDLENSALITYLHLPLDDDYRMPPEGKKQLTEKEIEWLETWVKMGATAEIKVTP</sequence>
<feature type="domain" description="Cytochrome C Planctomycete-type" evidence="2">
    <location>
        <begin position="218"/>
        <end position="277"/>
    </location>
</feature>
<dbReference type="InterPro" id="IPR011429">
    <property type="entry name" value="Cyt_c_Planctomycete-type"/>
</dbReference>
<feature type="transmembrane region" description="Helical" evidence="1">
    <location>
        <begin position="87"/>
        <end position="109"/>
    </location>
</feature>
<evidence type="ECO:0000313" key="4">
    <source>
        <dbReference type="Proteomes" id="UP001597297"/>
    </source>
</evidence>
<comment type="caution">
    <text evidence="3">The sequence shown here is derived from an EMBL/GenBank/DDBJ whole genome shotgun (WGS) entry which is preliminary data.</text>
</comment>
<keyword evidence="1" id="KW-0472">Membrane</keyword>
<dbReference type="PANTHER" id="PTHR35889:SF3">
    <property type="entry name" value="F-BOX DOMAIN-CONTAINING PROTEIN"/>
    <property type="match status" value="1"/>
</dbReference>
<dbReference type="EMBL" id="JBHUJC010000001">
    <property type="protein sequence ID" value="MFD2274871.1"/>
    <property type="molecule type" value="Genomic_DNA"/>
</dbReference>